<dbReference type="RefSeq" id="XP_067080242.1">
    <property type="nucleotide sequence ID" value="XM_067224141.1"/>
</dbReference>
<evidence type="ECO:0008006" key="3">
    <source>
        <dbReference type="Google" id="ProtNLM"/>
    </source>
</evidence>
<dbReference type="GeneID" id="92374748"/>
<dbReference type="AlphaFoldDB" id="A0A1G4IAJ1"/>
<dbReference type="Proteomes" id="UP000195570">
    <property type="component" value="Unassembled WGS sequence"/>
</dbReference>
<comment type="caution">
    <text evidence="1">The sequence shown here is derived from an EMBL/GenBank/DDBJ whole genome shotgun (WGS) entry which is preliminary data.</text>
</comment>
<evidence type="ECO:0000313" key="1">
    <source>
        <dbReference type="EMBL" id="SCU69242.1"/>
    </source>
</evidence>
<dbReference type="EMBL" id="CZPT02001186">
    <property type="protein sequence ID" value="SCU69242.1"/>
    <property type="molecule type" value="Genomic_DNA"/>
</dbReference>
<proteinExistence type="predicted"/>
<dbReference type="VEuPathDB" id="TriTrypDB:TEOVI_000080800"/>
<sequence>MFISISRYVTLLTAPVLHRSSIAATKDGLDDAGKQIIDSCGEIGYDLALASISRQQATAATSVVLSLSDSGAALRLAAAAAVGRKKTAGLRALANIDEANAMAALKSLPSYAQSLDAAATALETRAHRLIMYRKLRIKTLAPEPANAVATESSPEASTVVTKNNDTVTTVEEAANCSIDDLTSGHKVNQKEVKADEIYKLKMINDAILKQASITLKAA</sequence>
<accession>A0A1G4IAJ1</accession>
<name>A0A1G4IAJ1_TRYEQ</name>
<protein>
    <recommendedName>
        <fullName evidence="3">Trypanosome variant surface glycoprotein (A-type)</fullName>
    </recommendedName>
</protein>
<evidence type="ECO:0000313" key="2">
    <source>
        <dbReference type="Proteomes" id="UP000195570"/>
    </source>
</evidence>
<organism evidence="1 2">
    <name type="scientific">Trypanosoma equiperdum</name>
    <dbReference type="NCBI Taxonomy" id="5694"/>
    <lineage>
        <taxon>Eukaryota</taxon>
        <taxon>Discoba</taxon>
        <taxon>Euglenozoa</taxon>
        <taxon>Kinetoplastea</taxon>
        <taxon>Metakinetoplastina</taxon>
        <taxon>Trypanosomatida</taxon>
        <taxon>Trypanosomatidae</taxon>
        <taxon>Trypanosoma</taxon>
    </lineage>
</organism>
<gene>
    <name evidence="1" type="ORF">TEOVI_000080800</name>
</gene>
<reference evidence="1" key="1">
    <citation type="submission" date="2016-09" db="EMBL/GenBank/DDBJ databases">
        <authorList>
            <person name="Hebert L."/>
            <person name="Moumen B."/>
        </authorList>
    </citation>
    <scope>NUCLEOTIDE SEQUENCE [LARGE SCALE GENOMIC DNA]</scope>
    <source>
        <strain evidence="1">OVI</strain>
    </source>
</reference>
<keyword evidence="2" id="KW-1185">Reference proteome</keyword>